<dbReference type="InterPro" id="IPR025137">
    <property type="entry name" value="NfrA_C"/>
</dbReference>
<reference evidence="5 6" key="1">
    <citation type="submission" date="2020-04" db="EMBL/GenBank/DDBJ databases">
        <authorList>
            <person name="De Canck E."/>
        </authorList>
    </citation>
    <scope>NUCLEOTIDE SEQUENCE [LARGE SCALE GENOMIC DNA]</scope>
    <source>
        <strain evidence="5 6">LMG 22037</strain>
    </source>
</reference>
<dbReference type="Gene3D" id="1.25.40.10">
    <property type="entry name" value="Tetratricopeptide repeat domain"/>
    <property type="match status" value="2"/>
</dbReference>
<dbReference type="AlphaFoldDB" id="A0A6J5BB99"/>
<evidence type="ECO:0000256" key="1">
    <source>
        <dbReference type="SAM" id="Coils"/>
    </source>
</evidence>
<keyword evidence="3" id="KW-0812">Transmembrane</keyword>
<dbReference type="SUPFAM" id="SSF48452">
    <property type="entry name" value="TPR-like"/>
    <property type="match status" value="2"/>
</dbReference>
<keyword evidence="3" id="KW-0472">Membrane</keyword>
<feature type="domain" description="Bacteriophage N4 adsorption protein A C-terminal" evidence="4">
    <location>
        <begin position="720"/>
        <end position="890"/>
    </location>
</feature>
<proteinExistence type="predicted"/>
<name>A0A6J5BB99_9BURK</name>
<dbReference type="Pfam" id="PF13283">
    <property type="entry name" value="NfrA_C"/>
    <property type="match status" value="1"/>
</dbReference>
<feature type="coiled-coil region" evidence="1">
    <location>
        <begin position="488"/>
        <end position="515"/>
    </location>
</feature>
<accession>A0A6J5BB99</accession>
<evidence type="ECO:0000259" key="4">
    <source>
        <dbReference type="Pfam" id="PF13283"/>
    </source>
</evidence>
<feature type="region of interest" description="Disordered" evidence="2">
    <location>
        <begin position="620"/>
        <end position="642"/>
    </location>
</feature>
<gene>
    <name evidence="5" type="ORF">LMG22037_03364</name>
</gene>
<dbReference type="Proteomes" id="UP000494249">
    <property type="component" value="Unassembled WGS sequence"/>
</dbReference>
<sequence>MIDTILRRRIDAPRTDAAPVSPRFRGLFAATRDVGDATHAEHADYADECRLRNGATPFVLRAIAAVAVAGALGVVPTAHAQSGATSAQNPLPLSGAAYRVAQEAYAAYARGDYAGAVARTREAIRQRPDVVSLRVLLANSLAAQRRYGEASHSLGDAIAQLGPDSALTSRRKQIDALSASTRAVARGGRQQAGDPNALSGAALIAAQQAYKAYAAKDFAATVKYANDALALRPDLLRLRLLLIDAASASGDDAGAWAADLDAVKRFGDNDELRLRRGFIGSRLAPKSAAASYEARQQGDFARAAALARDAVSYAPERIGYRLQLIDALFAANDLPAVQAAASAASAASVGRVAGVGHPADDASLMPLTLRGYALAAQGRMAEADADFARVLQANPASERDQRVARTIIADVRIAAGEPQRALDVLAPLSAKGDDTDAAIALRRARARAALTHPVASSLDPLRRPIIECLLDEYGSSCYVHPADPGFAAARAAQKASAAKDQAAALRDAREAVQAAPDDPQHRVELINTLVAAGDTREADDQARYMVDAGMLDALPDMPAAYSAQRAGNGRVAYERFSMADKAGALPPGAAADAGYAAMHAHRNREAAQYFERAIDASAATVPDSESVATPTASATPTPTPAQLNDLRSAHADVTRNWGFNASLNYRGAGMQPGYASSPTPGTSNNWQGGVEAYWRPFGSLGERMFEVYARGYESFGVKNGGATGVDTLEATLGARAKPFTQIDAIVAFERIIPIGSRVNPDWLARLAYSGGFGTERRVDVPAWWTARLYAETGAYLNAGSVYATTNLQLGRTFRMDSYSPKWTVFPYLVVGADYDSSIDHSIPLGAGVGISTRYWFRDSQYDAPRSFVDLSVQYRLKITGDDRARGVFFGAVFAY</sequence>
<feature type="transmembrane region" description="Helical" evidence="3">
    <location>
        <begin position="58"/>
        <end position="78"/>
    </location>
</feature>
<dbReference type="InterPro" id="IPR011990">
    <property type="entry name" value="TPR-like_helical_dom_sf"/>
</dbReference>
<evidence type="ECO:0000313" key="6">
    <source>
        <dbReference type="Proteomes" id="UP000494249"/>
    </source>
</evidence>
<evidence type="ECO:0000256" key="3">
    <source>
        <dbReference type="SAM" id="Phobius"/>
    </source>
</evidence>
<evidence type="ECO:0000313" key="5">
    <source>
        <dbReference type="EMBL" id="CAB3698405.1"/>
    </source>
</evidence>
<evidence type="ECO:0000256" key="2">
    <source>
        <dbReference type="SAM" id="MobiDB-lite"/>
    </source>
</evidence>
<keyword evidence="3" id="KW-1133">Transmembrane helix</keyword>
<protein>
    <recommendedName>
        <fullName evidence="4">Bacteriophage N4 adsorption protein A C-terminal domain-containing protein</fullName>
    </recommendedName>
</protein>
<dbReference type="RefSeq" id="WP_035478659.1">
    <property type="nucleotide sequence ID" value="NZ_CADFGL010000009.1"/>
</dbReference>
<keyword evidence="1" id="KW-0175">Coiled coil</keyword>
<dbReference type="EMBL" id="CADIKB010000015">
    <property type="protein sequence ID" value="CAB3698405.1"/>
    <property type="molecule type" value="Genomic_DNA"/>
</dbReference>
<organism evidence="5 6">
    <name type="scientific">Paraburkholderia phenoliruptrix</name>
    <dbReference type="NCBI Taxonomy" id="252970"/>
    <lineage>
        <taxon>Bacteria</taxon>
        <taxon>Pseudomonadati</taxon>
        <taxon>Pseudomonadota</taxon>
        <taxon>Betaproteobacteria</taxon>
        <taxon>Burkholderiales</taxon>
        <taxon>Burkholderiaceae</taxon>
        <taxon>Paraburkholderia</taxon>
    </lineage>
</organism>